<evidence type="ECO:0000313" key="2">
    <source>
        <dbReference type="Proteomes" id="UP000053890"/>
    </source>
</evidence>
<proteinExistence type="predicted"/>
<dbReference type="Proteomes" id="UP000053890">
    <property type="component" value="Unassembled WGS sequence"/>
</dbReference>
<evidence type="ECO:0000313" key="1">
    <source>
        <dbReference type="EMBL" id="KPV72169.1"/>
    </source>
</evidence>
<dbReference type="AlphaFoldDB" id="A0A0P9GGZ2"/>
<dbReference type="RefSeq" id="XP_018268218.1">
    <property type="nucleotide sequence ID" value="XM_018418125.1"/>
</dbReference>
<dbReference type="GeneID" id="28978573"/>
<accession>A0A0P9GGZ2</accession>
<sequence length="411" mass="46713">MFDRLPYELLRRILDETHPPLAASSFDSPHAATLRPRLAFLGSVERVSKVVQVVAHELLWHALWIRPVMASFMDLDRILDPACDGRDLVRVLNYERHDKSQAAIRVPVELATVMQALSQMHKVVEISLRQPYPGGKLLFPELLKRQCLRSLIIEGDHLELLVAPQFLDSLAMPMLRHLALEGIVLSSRVIGILFKSRHFPVLETVSIQRIIVNGMSAFPEIEPELLQQLKSINVALDEWHLCQPVLDVKVKRVLVHVDGRISRNMERNAQRDGIPWSPSSVHLGVQNLVLMTEESVLYDGAVPELLARVARLASLLVQSGYVTTIFRAVTLRNNVPRAPVGSRAAEQQWRSLRSECYSHKVGIYYLDDAADFEFWPAWAQANPSLRRMVAVTQERDLRREEKARRGRTGRA</sequence>
<reference evidence="1 2" key="1">
    <citation type="journal article" date="2015" name="Front. Microbiol.">
        <title>Genome sequence of the plant growth promoting endophytic yeast Rhodotorula graminis WP1.</title>
        <authorList>
            <person name="Firrincieli A."/>
            <person name="Otillar R."/>
            <person name="Salamov A."/>
            <person name="Schmutz J."/>
            <person name="Khan Z."/>
            <person name="Redman R.S."/>
            <person name="Fleck N.D."/>
            <person name="Lindquist E."/>
            <person name="Grigoriev I.V."/>
            <person name="Doty S.L."/>
        </authorList>
    </citation>
    <scope>NUCLEOTIDE SEQUENCE [LARGE SCALE GENOMIC DNA]</scope>
    <source>
        <strain evidence="1 2">WP1</strain>
    </source>
</reference>
<dbReference type="EMBL" id="KQ474088">
    <property type="protein sequence ID" value="KPV72169.1"/>
    <property type="molecule type" value="Genomic_DNA"/>
</dbReference>
<protein>
    <recommendedName>
        <fullName evidence="3">F-box domain-containing protein</fullName>
    </recommendedName>
</protein>
<gene>
    <name evidence="1" type="ORF">RHOBADRAFT_56000</name>
</gene>
<name>A0A0P9GGZ2_RHOGW</name>
<keyword evidence="2" id="KW-1185">Reference proteome</keyword>
<evidence type="ECO:0008006" key="3">
    <source>
        <dbReference type="Google" id="ProtNLM"/>
    </source>
</evidence>
<organism evidence="1 2">
    <name type="scientific">Rhodotorula graminis (strain WP1)</name>
    <dbReference type="NCBI Taxonomy" id="578459"/>
    <lineage>
        <taxon>Eukaryota</taxon>
        <taxon>Fungi</taxon>
        <taxon>Dikarya</taxon>
        <taxon>Basidiomycota</taxon>
        <taxon>Pucciniomycotina</taxon>
        <taxon>Microbotryomycetes</taxon>
        <taxon>Sporidiobolales</taxon>
        <taxon>Sporidiobolaceae</taxon>
        <taxon>Rhodotorula</taxon>
    </lineage>
</organism>